<sequence length="77" mass="8655">MKVDGFTFPINFMVLDMEEDEEGKLTLRLGDEEIMFKAFDSLKPPSALAFCNFVQVVDMMEALITNTFSSVGEGRLP</sequence>
<dbReference type="EMBL" id="QJKJ01007370">
    <property type="protein sequence ID" value="RDX83413.1"/>
    <property type="molecule type" value="Genomic_DNA"/>
</dbReference>
<name>A0A371FZD0_MUCPR</name>
<reference evidence="1" key="1">
    <citation type="submission" date="2018-05" db="EMBL/GenBank/DDBJ databases">
        <title>Draft genome of Mucuna pruriens seed.</title>
        <authorList>
            <person name="Nnadi N.E."/>
            <person name="Vos R."/>
            <person name="Hasami M.H."/>
            <person name="Devisetty U.K."/>
            <person name="Aguiy J.C."/>
        </authorList>
    </citation>
    <scope>NUCLEOTIDE SEQUENCE [LARGE SCALE GENOMIC DNA]</scope>
    <source>
        <strain evidence="1">JCA_2017</strain>
    </source>
</reference>
<protein>
    <submittedName>
        <fullName evidence="1">Uncharacterized protein</fullName>
    </submittedName>
</protein>
<evidence type="ECO:0000313" key="2">
    <source>
        <dbReference type="Proteomes" id="UP000257109"/>
    </source>
</evidence>
<dbReference type="Proteomes" id="UP000257109">
    <property type="component" value="Unassembled WGS sequence"/>
</dbReference>
<feature type="non-terminal residue" evidence="1">
    <location>
        <position position="1"/>
    </location>
</feature>
<organism evidence="1 2">
    <name type="scientific">Mucuna pruriens</name>
    <name type="common">Velvet bean</name>
    <name type="synonym">Dolichos pruriens</name>
    <dbReference type="NCBI Taxonomy" id="157652"/>
    <lineage>
        <taxon>Eukaryota</taxon>
        <taxon>Viridiplantae</taxon>
        <taxon>Streptophyta</taxon>
        <taxon>Embryophyta</taxon>
        <taxon>Tracheophyta</taxon>
        <taxon>Spermatophyta</taxon>
        <taxon>Magnoliopsida</taxon>
        <taxon>eudicotyledons</taxon>
        <taxon>Gunneridae</taxon>
        <taxon>Pentapetalae</taxon>
        <taxon>rosids</taxon>
        <taxon>fabids</taxon>
        <taxon>Fabales</taxon>
        <taxon>Fabaceae</taxon>
        <taxon>Papilionoideae</taxon>
        <taxon>50 kb inversion clade</taxon>
        <taxon>NPAAA clade</taxon>
        <taxon>indigoferoid/millettioid clade</taxon>
        <taxon>Phaseoleae</taxon>
        <taxon>Mucuna</taxon>
    </lineage>
</organism>
<proteinExistence type="predicted"/>
<evidence type="ECO:0000313" key="1">
    <source>
        <dbReference type="EMBL" id="RDX83413.1"/>
    </source>
</evidence>
<keyword evidence="2" id="KW-1185">Reference proteome</keyword>
<gene>
    <name evidence="1" type="ORF">CR513_35684</name>
</gene>
<accession>A0A371FZD0</accession>
<dbReference type="AlphaFoldDB" id="A0A371FZD0"/>
<comment type="caution">
    <text evidence="1">The sequence shown here is derived from an EMBL/GenBank/DDBJ whole genome shotgun (WGS) entry which is preliminary data.</text>
</comment>